<proteinExistence type="predicted"/>
<comment type="caution">
    <text evidence="2">The sequence shown here is derived from an EMBL/GenBank/DDBJ whole genome shotgun (WGS) entry which is preliminary data.</text>
</comment>
<evidence type="ECO:0000256" key="1">
    <source>
        <dbReference type="SAM" id="MobiDB-lite"/>
    </source>
</evidence>
<keyword evidence="3" id="KW-1185">Reference proteome</keyword>
<dbReference type="SUPFAM" id="SSF50969">
    <property type="entry name" value="YVTN repeat-like/Quinoprotein amine dehydrogenase"/>
    <property type="match status" value="1"/>
</dbReference>
<dbReference type="EMBL" id="JAAIYO010000014">
    <property type="protein sequence ID" value="MBE4752789.1"/>
    <property type="molecule type" value="Genomic_DNA"/>
</dbReference>
<feature type="compositionally biased region" description="Low complexity" evidence="1">
    <location>
        <begin position="132"/>
        <end position="151"/>
    </location>
</feature>
<evidence type="ECO:0000313" key="3">
    <source>
        <dbReference type="Proteomes" id="UP001516472"/>
    </source>
</evidence>
<gene>
    <name evidence="2" type="ORF">G4177_31995</name>
</gene>
<protein>
    <submittedName>
        <fullName evidence="2">Uncharacterized protein</fullName>
    </submittedName>
</protein>
<dbReference type="InterPro" id="IPR011044">
    <property type="entry name" value="Quino_amine_DH_bsu"/>
</dbReference>
<accession>A0ABR9PY12</accession>
<name>A0ABR9PY12_9BACT</name>
<dbReference type="Proteomes" id="UP001516472">
    <property type="component" value="Unassembled WGS sequence"/>
</dbReference>
<dbReference type="InterPro" id="IPR015943">
    <property type="entry name" value="WD40/YVTN_repeat-like_dom_sf"/>
</dbReference>
<sequence>MLAACAWLTACQGMPPEGPTGSETIRMEISLSGDVCAVTAADATVSAPDMTTLGPVALQVTETVIEGRISQVPAGAARTVRVNAFNASGRVVYSGSTQVEVVAGSVTSAHLVLRRDLQNCPNAPGSGDIDITGTLETGETPPGDAGTPDGGSLPDGGLVLDGPQLAFTLDDATLTSGGIIHFFDRATDKVHRLDVGNRRFLSPYAGTADAVSMAVSPDGDTTYLGYTGGRIDAFSLDGTTRFFAAAPETVSSMVVAGGYLFTVDGSGAWDSHSLYQRSTGARVATAEWRYSARSIVFSPVNKRVYLLNAGVSPTDVTMVDVDPVAGTMGVERDSPYHGNYSLPNPLRLLPDESAVMVGSGLFFNTSDLTYRTSLGLSFVDVAFHEGRYYLIDTVGDTTQLRVLSSTFDILSASYHAGRAKRVFVHGGELVLVTEARPGQLQVRILAP</sequence>
<feature type="region of interest" description="Disordered" evidence="1">
    <location>
        <begin position="122"/>
        <end position="153"/>
    </location>
</feature>
<dbReference type="Gene3D" id="2.130.10.10">
    <property type="entry name" value="YVTN repeat-like/Quinoprotein amine dehydrogenase"/>
    <property type="match status" value="1"/>
</dbReference>
<evidence type="ECO:0000313" key="2">
    <source>
        <dbReference type="EMBL" id="MBE4752789.1"/>
    </source>
</evidence>
<organism evidence="2 3">
    <name type="scientific">Corallococcus soli</name>
    <dbReference type="NCBI Taxonomy" id="2710757"/>
    <lineage>
        <taxon>Bacteria</taxon>
        <taxon>Pseudomonadati</taxon>
        <taxon>Myxococcota</taxon>
        <taxon>Myxococcia</taxon>
        <taxon>Myxococcales</taxon>
        <taxon>Cystobacterineae</taxon>
        <taxon>Myxococcaceae</taxon>
        <taxon>Corallococcus</taxon>
    </lineage>
</organism>
<reference evidence="2 3" key="1">
    <citation type="submission" date="2020-02" db="EMBL/GenBank/DDBJ databases">
        <authorList>
            <person name="Babadi Z.K."/>
            <person name="Risdian C."/>
            <person name="Ebrahimipour G.H."/>
            <person name="Wink J."/>
        </authorList>
    </citation>
    <scope>NUCLEOTIDE SEQUENCE [LARGE SCALE GENOMIC DNA]</scope>
    <source>
        <strain evidence="2 3">ZKHCc1 1396</strain>
    </source>
</reference>